<comment type="caution">
    <text evidence="2">The sequence shown here is derived from an EMBL/GenBank/DDBJ whole genome shotgun (WGS) entry which is preliminary data.</text>
</comment>
<evidence type="ECO:0000259" key="1">
    <source>
        <dbReference type="PROSITE" id="PS50878"/>
    </source>
</evidence>
<proteinExistence type="predicted"/>
<name>A0A016S1U0_9BILA</name>
<dbReference type="AlphaFoldDB" id="A0A016S1U0"/>
<feature type="domain" description="Reverse transcriptase" evidence="1">
    <location>
        <begin position="1"/>
        <end position="172"/>
    </location>
</feature>
<dbReference type="Proteomes" id="UP000024635">
    <property type="component" value="Unassembled WGS sequence"/>
</dbReference>
<dbReference type="EMBL" id="JARK01001655">
    <property type="protein sequence ID" value="EYB84307.1"/>
    <property type="molecule type" value="Genomic_DNA"/>
</dbReference>
<protein>
    <recommendedName>
        <fullName evidence="1">Reverse transcriptase domain-containing protein</fullName>
    </recommendedName>
</protein>
<evidence type="ECO:0000313" key="2">
    <source>
        <dbReference type="EMBL" id="EYB84307.1"/>
    </source>
</evidence>
<keyword evidence="3" id="KW-1185">Reference proteome</keyword>
<gene>
    <name evidence="2" type="primary">Acey_s0319.g2366</name>
    <name evidence="2" type="ORF">Y032_0319g2366</name>
</gene>
<sequence>MPHKEWRSNQTFPPTACTTKQAPHSCVHRICSPTAPGVVSTGEGPSNLFRVSSGLHKNRNLSDRKVKIPIERGVRQGDTISPRLFTAALRYAISELDWEGKGYSIDTKKISNLRFVDDIALIANSTAEMETTVNELNVVGLKIGLEMNMSKTQPMVNQWCDAVEVNLAGKALQQVDS</sequence>
<organism evidence="2 3">
    <name type="scientific">Ancylostoma ceylanicum</name>
    <dbReference type="NCBI Taxonomy" id="53326"/>
    <lineage>
        <taxon>Eukaryota</taxon>
        <taxon>Metazoa</taxon>
        <taxon>Ecdysozoa</taxon>
        <taxon>Nematoda</taxon>
        <taxon>Chromadorea</taxon>
        <taxon>Rhabditida</taxon>
        <taxon>Rhabditina</taxon>
        <taxon>Rhabditomorpha</taxon>
        <taxon>Strongyloidea</taxon>
        <taxon>Ancylostomatidae</taxon>
        <taxon>Ancylostomatinae</taxon>
        <taxon>Ancylostoma</taxon>
    </lineage>
</organism>
<reference evidence="3" key="1">
    <citation type="journal article" date="2015" name="Nat. Genet.">
        <title>The genome and transcriptome of the zoonotic hookworm Ancylostoma ceylanicum identify infection-specific gene families.</title>
        <authorList>
            <person name="Schwarz E.M."/>
            <person name="Hu Y."/>
            <person name="Antoshechkin I."/>
            <person name="Miller M.M."/>
            <person name="Sternberg P.W."/>
            <person name="Aroian R.V."/>
        </authorList>
    </citation>
    <scope>NUCLEOTIDE SEQUENCE</scope>
    <source>
        <strain evidence="3">HY135</strain>
    </source>
</reference>
<dbReference type="InterPro" id="IPR043502">
    <property type="entry name" value="DNA/RNA_pol_sf"/>
</dbReference>
<dbReference type="InterPro" id="IPR000477">
    <property type="entry name" value="RT_dom"/>
</dbReference>
<accession>A0A016S1U0</accession>
<dbReference type="SUPFAM" id="SSF56672">
    <property type="entry name" value="DNA/RNA polymerases"/>
    <property type="match status" value="1"/>
</dbReference>
<dbReference type="OrthoDB" id="5838129at2759"/>
<dbReference type="PANTHER" id="PTHR47027:SF29">
    <property type="entry name" value="C2H2-TYPE DOMAIN-CONTAINING PROTEIN"/>
    <property type="match status" value="1"/>
</dbReference>
<dbReference type="PROSITE" id="PS50878">
    <property type="entry name" value="RT_POL"/>
    <property type="match status" value="1"/>
</dbReference>
<dbReference type="Pfam" id="PF00078">
    <property type="entry name" value="RVT_1"/>
    <property type="match status" value="1"/>
</dbReference>
<evidence type="ECO:0000313" key="3">
    <source>
        <dbReference type="Proteomes" id="UP000024635"/>
    </source>
</evidence>
<dbReference type="PANTHER" id="PTHR47027">
    <property type="entry name" value="REVERSE TRANSCRIPTASE DOMAIN-CONTAINING PROTEIN"/>
    <property type="match status" value="1"/>
</dbReference>